<dbReference type="PANTHER" id="PTHR35279">
    <property type="match status" value="1"/>
</dbReference>
<organism evidence="1 2">
    <name type="scientific">Chthoniobacter flavus Ellin428</name>
    <dbReference type="NCBI Taxonomy" id="497964"/>
    <lineage>
        <taxon>Bacteria</taxon>
        <taxon>Pseudomonadati</taxon>
        <taxon>Verrucomicrobiota</taxon>
        <taxon>Spartobacteria</taxon>
        <taxon>Chthoniobacterales</taxon>
        <taxon>Chthoniobacteraceae</taxon>
        <taxon>Chthoniobacter</taxon>
    </lineage>
</organism>
<evidence type="ECO:0008006" key="3">
    <source>
        <dbReference type="Google" id="ProtNLM"/>
    </source>
</evidence>
<dbReference type="AlphaFoldDB" id="B4D3M0"/>
<protein>
    <recommendedName>
        <fullName evidence="3">Glycosyl hydrolase family 32 domain protein</fullName>
    </recommendedName>
</protein>
<dbReference type="EMBL" id="ABVL01000010">
    <property type="protein sequence ID" value="EDY18850.1"/>
    <property type="molecule type" value="Genomic_DNA"/>
</dbReference>
<evidence type="ECO:0000313" key="2">
    <source>
        <dbReference type="Proteomes" id="UP000005824"/>
    </source>
</evidence>
<gene>
    <name evidence="1" type="ORF">CfE428DRAFT_3508</name>
</gene>
<dbReference type="Proteomes" id="UP000005824">
    <property type="component" value="Unassembled WGS sequence"/>
</dbReference>
<dbReference type="SUPFAM" id="SSF75005">
    <property type="entry name" value="Arabinanase/levansucrase/invertase"/>
    <property type="match status" value="1"/>
</dbReference>
<dbReference type="STRING" id="497964.CfE428DRAFT_3508"/>
<dbReference type="RefSeq" id="WP_006980833.1">
    <property type="nucleotide sequence ID" value="NZ_ABVL01000010.1"/>
</dbReference>
<dbReference type="eggNOG" id="COG1621">
    <property type="taxonomic scope" value="Bacteria"/>
</dbReference>
<dbReference type="Gene3D" id="2.115.10.20">
    <property type="entry name" value="Glycosyl hydrolase domain, family 43"/>
    <property type="match status" value="1"/>
</dbReference>
<keyword evidence="2" id="KW-1185">Reference proteome</keyword>
<dbReference type="PANTHER" id="PTHR35279:SF1">
    <property type="entry name" value="ARABINANASE_LEVANSUCRASE_INVERTASE"/>
    <property type="match status" value="1"/>
</dbReference>
<comment type="caution">
    <text evidence="1">The sequence shown here is derived from an EMBL/GenBank/DDBJ whole genome shotgun (WGS) entry which is preliminary data.</text>
</comment>
<dbReference type="PROSITE" id="PS51318">
    <property type="entry name" value="TAT"/>
    <property type="match status" value="1"/>
</dbReference>
<reference evidence="1 2" key="1">
    <citation type="journal article" date="2011" name="J. Bacteriol.">
        <title>Genome sequence of Chthoniobacter flavus Ellin428, an aerobic heterotrophic soil bacterium.</title>
        <authorList>
            <person name="Kant R."/>
            <person name="van Passel M.W."/>
            <person name="Palva A."/>
            <person name="Lucas S."/>
            <person name="Lapidus A."/>
            <person name="Glavina Del Rio T."/>
            <person name="Dalin E."/>
            <person name="Tice H."/>
            <person name="Bruce D."/>
            <person name="Goodwin L."/>
            <person name="Pitluck S."/>
            <person name="Larimer F.W."/>
            <person name="Land M.L."/>
            <person name="Hauser L."/>
            <person name="Sangwan P."/>
            <person name="de Vos W.M."/>
            <person name="Janssen P.H."/>
            <person name="Smidt H."/>
        </authorList>
    </citation>
    <scope>NUCLEOTIDE SEQUENCE [LARGE SCALE GENOMIC DNA]</scope>
    <source>
        <strain evidence="1 2">Ellin428</strain>
    </source>
</reference>
<dbReference type="InterPro" id="IPR006311">
    <property type="entry name" value="TAT_signal"/>
</dbReference>
<dbReference type="InterPro" id="IPR023296">
    <property type="entry name" value="Glyco_hydro_beta-prop_sf"/>
</dbReference>
<sequence precursor="true">MNTNWTRRNFLQTGGLGAAAFLARSAHAEDIQKTKSGAVHSAIDIGERRQLFIDDALIDSDRTQGVARQLNGPQRIQRVLTPTQPWEALGFVFYCGVIDDNGTAKLYHHSYDAEKKKHSMLATSMDGLNWERPKLGLKAYEGGKENNLLPMTSVEATVFLDPHSPPEKRYRMVYTRGFPDPAKAGVCVASSSDGLRWNEAAERSLPFIPDSQPSAFWDERLGKYVIYLRAWNPIRTVARVAVDDLETAWPYDASVPPFHVWGKDKIPTLSRELPTVIAYDEKDQPYLQPYTSEAMPYPGTPDVYFAFPADFQNYKAPEWKSRALTGNDGTFDIGFATSRDGVTWNRWRQPYIPTGLYGDLDLRLVSMGFGMVRRGPWLHQYFVGWPYTHGRPEVWERDPSTRAAWYGKNLGGIYCATQRVDGFLSMDAPNAGGMLTTKPLNFKGDRLRLNIHTTGGGSARVALLDAQGKAFPGFNADECEVIQDDDVDFEVRWKNGPDVSSLAGQAVSVQVTMRNAKLYALQFSRSNAA</sequence>
<accession>B4D3M0</accession>
<dbReference type="InParanoid" id="B4D3M0"/>
<evidence type="ECO:0000313" key="1">
    <source>
        <dbReference type="EMBL" id="EDY18850.1"/>
    </source>
</evidence>
<proteinExistence type="predicted"/>
<name>B4D3M0_9BACT</name>